<name>A0A653D0G6_CALMS</name>
<protein>
    <recommendedName>
        <fullName evidence="4">DUF4218 domain-containing protein</fullName>
    </recommendedName>
</protein>
<sequence length="734" mass="83127">MPKHPKRNSSWYRHFNHENKKLLDTIFNKEKVDCGESNHNNINGVDPVKHPNFGLSASTSASTSTSTSTSINASTTASTTTSTTASTTASTSDENLNHPNTSYSVFNNENSSDEQVISDEEMLMFSSGNECQTDIGEDSHFENFPENNFSVVDKLKNWAVVNKITHSAMSGLLDILSCSGIDIFENLPKDTHSFLKTIRHTNTVTVSPGEYYHVGIQKSLEYLYSNLKMLPKGSLIEIGVCTDGLPLCKSSLSQFYPVLGINKSLETKNVFLIGLYHGYEKPKDFNQFLSMFVCESIKLIENGITVFNKKYSFKISSFHFDAVAKASVLFIKGHSGYSSCTKCTQEGEYIKDRVCFPDLAFIKRTHKDFVDQTDPDHHTGHTHLLKIPGINIIDDIPLDYMHLVMLGVVKKIISGIWCNGPPPNKLSSHQIQMISENLLGLVPCVPMEFARKPRGLKEVKMWKATEFRQFLLYTGPLVLKDILPKNIYQLFMTLSVAINLLLTENISNDLISYAESLLLFFVKNVKEIYGSHLLTHNFHNLLHLCDDVRKFGSLDNFSNFAFENFLQHLLKLVRKPEKPLQQVIRRYHEMHVNQLQNSNTSLKDKEYVLKNEHFDGSLILDCVGPEYKAVYFKNYYLGSNPKDSCCILNDGSVFQIHNIAFSTSLGKDVIIGHQYKDKCDFFSYPCPSSNLNIYKVDRPTDPIYVPISEIKCKAIHFPYESQFVIFPLIHSTSC</sequence>
<keyword evidence="3" id="KW-1185">Reference proteome</keyword>
<accession>A0A653D0G6</accession>
<reference evidence="2 3" key="1">
    <citation type="submission" date="2019-01" db="EMBL/GenBank/DDBJ databases">
        <authorList>
            <person name="Sayadi A."/>
        </authorList>
    </citation>
    <scope>NUCLEOTIDE SEQUENCE [LARGE SCALE GENOMIC DNA]</scope>
</reference>
<feature type="compositionally biased region" description="Polar residues" evidence="1">
    <location>
        <begin position="93"/>
        <end position="108"/>
    </location>
</feature>
<evidence type="ECO:0000313" key="2">
    <source>
        <dbReference type="EMBL" id="VEN53667.1"/>
    </source>
</evidence>
<dbReference type="EMBL" id="CAACVG010009597">
    <property type="protein sequence ID" value="VEN53667.1"/>
    <property type="molecule type" value="Genomic_DNA"/>
</dbReference>
<dbReference type="OrthoDB" id="10015795at2759"/>
<dbReference type="PANTHER" id="PTHR33053:SF9">
    <property type="entry name" value="AGAP000105-PA"/>
    <property type="match status" value="1"/>
</dbReference>
<evidence type="ECO:0000313" key="3">
    <source>
        <dbReference type="Proteomes" id="UP000410492"/>
    </source>
</evidence>
<evidence type="ECO:0000256" key="1">
    <source>
        <dbReference type="SAM" id="MobiDB-lite"/>
    </source>
</evidence>
<evidence type="ECO:0008006" key="4">
    <source>
        <dbReference type="Google" id="ProtNLM"/>
    </source>
</evidence>
<gene>
    <name evidence="2" type="ORF">CALMAC_LOCUS13393</name>
</gene>
<organism evidence="2 3">
    <name type="scientific">Callosobruchus maculatus</name>
    <name type="common">Southern cowpea weevil</name>
    <name type="synonym">Pulse bruchid</name>
    <dbReference type="NCBI Taxonomy" id="64391"/>
    <lineage>
        <taxon>Eukaryota</taxon>
        <taxon>Metazoa</taxon>
        <taxon>Ecdysozoa</taxon>
        <taxon>Arthropoda</taxon>
        <taxon>Hexapoda</taxon>
        <taxon>Insecta</taxon>
        <taxon>Pterygota</taxon>
        <taxon>Neoptera</taxon>
        <taxon>Endopterygota</taxon>
        <taxon>Coleoptera</taxon>
        <taxon>Polyphaga</taxon>
        <taxon>Cucujiformia</taxon>
        <taxon>Chrysomeloidea</taxon>
        <taxon>Chrysomelidae</taxon>
        <taxon>Bruchinae</taxon>
        <taxon>Bruchini</taxon>
        <taxon>Callosobruchus</taxon>
    </lineage>
</organism>
<feature type="region of interest" description="Disordered" evidence="1">
    <location>
        <begin position="56"/>
        <end position="108"/>
    </location>
</feature>
<feature type="compositionally biased region" description="Low complexity" evidence="1">
    <location>
        <begin position="56"/>
        <end position="92"/>
    </location>
</feature>
<dbReference type="AlphaFoldDB" id="A0A653D0G6"/>
<dbReference type="PANTHER" id="PTHR33053">
    <property type="entry name" value="PROTEIN, PUTATIVE-RELATED"/>
    <property type="match status" value="1"/>
</dbReference>
<dbReference type="Proteomes" id="UP000410492">
    <property type="component" value="Unassembled WGS sequence"/>
</dbReference>
<proteinExistence type="predicted"/>